<dbReference type="InterPro" id="IPR006634">
    <property type="entry name" value="TLC-dom"/>
</dbReference>
<feature type="transmembrane region" description="Helical" evidence="6">
    <location>
        <begin position="180"/>
        <end position="198"/>
    </location>
</feature>
<dbReference type="AlphaFoldDB" id="A0A9P8PX95"/>
<reference evidence="8" key="1">
    <citation type="journal article" date="2021" name="Open Biol.">
        <title>Shared evolutionary footprints suggest mitochondrial oxidative damage underlies multiple complex I losses in fungi.</title>
        <authorList>
            <person name="Schikora-Tamarit M.A."/>
            <person name="Marcet-Houben M."/>
            <person name="Nosek J."/>
            <person name="Gabaldon T."/>
        </authorList>
    </citation>
    <scope>NUCLEOTIDE SEQUENCE</scope>
    <source>
        <strain evidence="8">CBS6341</strain>
    </source>
</reference>
<reference evidence="8" key="2">
    <citation type="submission" date="2021-01" db="EMBL/GenBank/DDBJ databases">
        <authorList>
            <person name="Schikora-Tamarit M.A."/>
        </authorList>
    </citation>
    <scope>NUCLEOTIDE SEQUENCE</scope>
    <source>
        <strain evidence="8">CBS6341</strain>
    </source>
</reference>
<sequence>MSDGIIEVLSALKGPIHHNPLAPYINLPLVDEYIKPLVQSHECISRNIHFLIFIILFYQIIFISSSIISPLIFSNTFKDLSKKTRLDFHIRIVSLVQSILILIAIIPLFNDPIMENDRVFGHTPYSELVTSAALGYFVWDSIMSLIFVKYFGIQFLIHGLVSSLVFYIGMTPFIQYYAGIFILFELSTPFLNLRWFGLKFPKLFPETFNLINNAILILIFFFVRICYGWFQAFKLFNDFYSSYQDERFITLYAIIVAFCYNVLGVLNFWWFYRMAKVAFAIISDMISGTNNHDENKKDI</sequence>
<feature type="transmembrane region" description="Helical" evidence="6">
    <location>
        <begin position="88"/>
        <end position="109"/>
    </location>
</feature>
<dbReference type="SMART" id="SM00724">
    <property type="entry name" value="TLC"/>
    <property type="match status" value="1"/>
</dbReference>
<keyword evidence="3 6" id="KW-1133">Transmembrane helix</keyword>
<evidence type="ECO:0000259" key="7">
    <source>
        <dbReference type="PROSITE" id="PS50922"/>
    </source>
</evidence>
<comment type="subcellular location">
    <subcellularLocation>
        <location evidence="1">Membrane</location>
        <topology evidence="1">Multi-pass membrane protein</topology>
    </subcellularLocation>
</comment>
<feature type="transmembrane region" description="Helical" evidence="6">
    <location>
        <begin position="250"/>
        <end position="272"/>
    </location>
</feature>
<dbReference type="Pfam" id="PF03798">
    <property type="entry name" value="TRAM_LAG1_CLN8"/>
    <property type="match status" value="1"/>
</dbReference>
<proteinExistence type="predicted"/>
<feature type="transmembrane region" description="Helical" evidence="6">
    <location>
        <begin position="210"/>
        <end position="230"/>
    </location>
</feature>
<evidence type="ECO:0000256" key="3">
    <source>
        <dbReference type="ARBA" id="ARBA00022989"/>
    </source>
</evidence>
<feature type="transmembrane region" description="Helical" evidence="6">
    <location>
        <begin position="48"/>
        <end position="68"/>
    </location>
</feature>
<evidence type="ECO:0000256" key="5">
    <source>
        <dbReference type="PROSITE-ProRule" id="PRU00205"/>
    </source>
</evidence>
<dbReference type="GO" id="GO:0005783">
    <property type="term" value="C:endoplasmic reticulum"/>
    <property type="evidence" value="ECO:0007669"/>
    <property type="project" value="TreeGrafter"/>
</dbReference>
<gene>
    <name evidence="8" type="ORF">WICMUC_001096</name>
</gene>
<dbReference type="PANTHER" id="PTHR13439:SF6">
    <property type="entry name" value="AAR085WP"/>
    <property type="match status" value="1"/>
</dbReference>
<dbReference type="EMBL" id="JAEUBF010000325">
    <property type="protein sequence ID" value="KAH3679272.1"/>
    <property type="molecule type" value="Genomic_DNA"/>
</dbReference>
<keyword evidence="2 5" id="KW-0812">Transmembrane</keyword>
<protein>
    <recommendedName>
        <fullName evidence="7">TLC domain-containing protein</fullName>
    </recommendedName>
</protein>
<dbReference type="PANTHER" id="PTHR13439">
    <property type="entry name" value="CT120 PROTEIN"/>
    <property type="match status" value="1"/>
</dbReference>
<feature type="transmembrane region" description="Helical" evidence="6">
    <location>
        <begin position="155"/>
        <end position="174"/>
    </location>
</feature>
<keyword evidence="9" id="KW-1185">Reference proteome</keyword>
<dbReference type="GO" id="GO:0055088">
    <property type="term" value="P:lipid homeostasis"/>
    <property type="evidence" value="ECO:0007669"/>
    <property type="project" value="TreeGrafter"/>
</dbReference>
<organism evidence="8 9">
    <name type="scientific">Wickerhamomyces mucosus</name>
    <dbReference type="NCBI Taxonomy" id="1378264"/>
    <lineage>
        <taxon>Eukaryota</taxon>
        <taxon>Fungi</taxon>
        <taxon>Dikarya</taxon>
        <taxon>Ascomycota</taxon>
        <taxon>Saccharomycotina</taxon>
        <taxon>Saccharomycetes</taxon>
        <taxon>Phaffomycetales</taxon>
        <taxon>Wickerhamomycetaceae</taxon>
        <taxon>Wickerhamomyces</taxon>
    </lineage>
</organism>
<evidence type="ECO:0000256" key="4">
    <source>
        <dbReference type="ARBA" id="ARBA00023136"/>
    </source>
</evidence>
<feature type="domain" description="TLC" evidence="7">
    <location>
        <begin position="83"/>
        <end position="283"/>
    </location>
</feature>
<comment type="caution">
    <text evidence="8">The sequence shown here is derived from an EMBL/GenBank/DDBJ whole genome shotgun (WGS) entry which is preliminary data.</text>
</comment>
<evidence type="ECO:0000313" key="9">
    <source>
        <dbReference type="Proteomes" id="UP000769528"/>
    </source>
</evidence>
<name>A0A9P8PX95_9ASCO</name>
<dbReference type="GO" id="GO:0016020">
    <property type="term" value="C:membrane"/>
    <property type="evidence" value="ECO:0007669"/>
    <property type="project" value="UniProtKB-SubCell"/>
</dbReference>
<dbReference type="Proteomes" id="UP000769528">
    <property type="component" value="Unassembled WGS sequence"/>
</dbReference>
<accession>A0A9P8PX95</accession>
<evidence type="ECO:0000313" key="8">
    <source>
        <dbReference type="EMBL" id="KAH3679272.1"/>
    </source>
</evidence>
<dbReference type="PROSITE" id="PS50922">
    <property type="entry name" value="TLC"/>
    <property type="match status" value="1"/>
</dbReference>
<evidence type="ECO:0000256" key="6">
    <source>
        <dbReference type="SAM" id="Phobius"/>
    </source>
</evidence>
<keyword evidence="4 5" id="KW-0472">Membrane</keyword>
<evidence type="ECO:0000256" key="2">
    <source>
        <dbReference type="ARBA" id="ARBA00022692"/>
    </source>
</evidence>
<dbReference type="OrthoDB" id="10266980at2759"/>
<dbReference type="InterPro" id="IPR050846">
    <property type="entry name" value="TLCD"/>
</dbReference>
<evidence type="ECO:0000256" key="1">
    <source>
        <dbReference type="ARBA" id="ARBA00004141"/>
    </source>
</evidence>